<keyword evidence="3 5" id="KW-0326">Glycosidase</keyword>
<comment type="similarity">
    <text evidence="1 4">Belongs to the glycosyl hydrolase 17 family.</text>
</comment>
<sequence>MSLMEYYHLFLSTFYALILLYSLADAAPVGVCYGQVGNGLPTIDYAINLIKSNGISRIRIFDVNPDVLQAFSGTNIELMVGVPNEILPLLANGTTYSSLQWLQTNIFDHIAVNQIRYIGVGNEIFLKDTTYTPYVLPVIHNLYEALYTLGLSEKIKLSSPCAASIVSHSYPPSLAIFDPNLRYAIVPLLQFLHDTSSPLMVNVYPFFSYTNDPEHVSLEYALFKTNDPVYDCGLPYTNLFDATIDAVVSAMEKEGFGGIEIVVTETGWPTSGGIGASVDNALVYNDNVVRKVKNNVGSPKRPGTGVEVFLFDLFDENEKDGEEFERHFGIFGLDGVKAYDLSFNLVN</sequence>
<dbReference type="Proteomes" id="UP001370490">
    <property type="component" value="Unassembled WGS sequence"/>
</dbReference>
<feature type="signal peptide" evidence="6">
    <location>
        <begin position="1"/>
        <end position="26"/>
    </location>
</feature>
<evidence type="ECO:0000256" key="5">
    <source>
        <dbReference type="RuleBase" id="RU004336"/>
    </source>
</evidence>
<dbReference type="InterPro" id="IPR000490">
    <property type="entry name" value="Glyco_hydro_17"/>
</dbReference>
<evidence type="ECO:0000256" key="4">
    <source>
        <dbReference type="RuleBase" id="RU004335"/>
    </source>
</evidence>
<dbReference type="FunFam" id="3.20.20.80:FF:000010">
    <property type="entry name" value="glucan endo-1,3-beta-glucosidase, basic"/>
    <property type="match status" value="1"/>
</dbReference>
<evidence type="ECO:0000256" key="2">
    <source>
        <dbReference type="ARBA" id="ARBA00022801"/>
    </source>
</evidence>
<evidence type="ECO:0000256" key="3">
    <source>
        <dbReference type="ARBA" id="ARBA00023295"/>
    </source>
</evidence>
<keyword evidence="8" id="KW-1185">Reference proteome</keyword>
<dbReference type="PANTHER" id="PTHR32227">
    <property type="entry name" value="GLUCAN ENDO-1,3-BETA-GLUCOSIDASE BG1-RELATED-RELATED"/>
    <property type="match status" value="1"/>
</dbReference>
<proteinExistence type="inferred from homology"/>
<gene>
    <name evidence="7" type="ORF">RJ641_012693</name>
</gene>
<dbReference type="GO" id="GO:0005975">
    <property type="term" value="P:carbohydrate metabolic process"/>
    <property type="evidence" value="ECO:0007669"/>
    <property type="project" value="InterPro"/>
</dbReference>
<evidence type="ECO:0000313" key="8">
    <source>
        <dbReference type="Proteomes" id="UP001370490"/>
    </source>
</evidence>
<keyword evidence="2 5" id="KW-0378">Hydrolase</keyword>
<protein>
    <submittedName>
        <fullName evidence="7">Glycoside hydrolase family 17</fullName>
    </submittedName>
</protein>
<name>A0AAN8Z2H7_9MAGN</name>
<dbReference type="AlphaFoldDB" id="A0AAN8Z2H7"/>
<dbReference type="InterPro" id="IPR017853">
    <property type="entry name" value="GH"/>
</dbReference>
<dbReference type="EMBL" id="JBAMMX010000019">
    <property type="protein sequence ID" value="KAK6922186.1"/>
    <property type="molecule type" value="Genomic_DNA"/>
</dbReference>
<dbReference type="SUPFAM" id="SSF51445">
    <property type="entry name" value="(Trans)glycosidases"/>
    <property type="match status" value="1"/>
</dbReference>
<feature type="chain" id="PRO_5043009223" evidence="6">
    <location>
        <begin position="27"/>
        <end position="347"/>
    </location>
</feature>
<dbReference type="Pfam" id="PF00332">
    <property type="entry name" value="Glyco_hydro_17"/>
    <property type="match status" value="1"/>
</dbReference>
<evidence type="ECO:0000256" key="6">
    <source>
        <dbReference type="SAM" id="SignalP"/>
    </source>
</evidence>
<evidence type="ECO:0000313" key="7">
    <source>
        <dbReference type="EMBL" id="KAK6922186.1"/>
    </source>
</evidence>
<comment type="caution">
    <text evidence="7">The sequence shown here is derived from an EMBL/GenBank/DDBJ whole genome shotgun (WGS) entry which is preliminary data.</text>
</comment>
<keyword evidence="6" id="KW-0732">Signal</keyword>
<organism evidence="7 8">
    <name type="scientific">Dillenia turbinata</name>
    <dbReference type="NCBI Taxonomy" id="194707"/>
    <lineage>
        <taxon>Eukaryota</taxon>
        <taxon>Viridiplantae</taxon>
        <taxon>Streptophyta</taxon>
        <taxon>Embryophyta</taxon>
        <taxon>Tracheophyta</taxon>
        <taxon>Spermatophyta</taxon>
        <taxon>Magnoliopsida</taxon>
        <taxon>eudicotyledons</taxon>
        <taxon>Gunneridae</taxon>
        <taxon>Pentapetalae</taxon>
        <taxon>Dilleniales</taxon>
        <taxon>Dilleniaceae</taxon>
        <taxon>Dillenia</taxon>
    </lineage>
</organism>
<dbReference type="PROSITE" id="PS00587">
    <property type="entry name" value="GLYCOSYL_HYDROL_F17"/>
    <property type="match status" value="1"/>
</dbReference>
<reference evidence="7 8" key="1">
    <citation type="submission" date="2023-12" db="EMBL/GenBank/DDBJ databases">
        <title>A high-quality genome assembly for Dillenia turbinata (Dilleniales).</title>
        <authorList>
            <person name="Chanderbali A."/>
        </authorList>
    </citation>
    <scope>NUCLEOTIDE SEQUENCE [LARGE SCALE GENOMIC DNA]</scope>
    <source>
        <strain evidence="7">LSX21</strain>
        <tissue evidence="7">Leaf</tissue>
    </source>
</reference>
<accession>A0AAN8Z2H7</accession>
<evidence type="ECO:0000256" key="1">
    <source>
        <dbReference type="ARBA" id="ARBA00008773"/>
    </source>
</evidence>
<dbReference type="GO" id="GO:0004553">
    <property type="term" value="F:hydrolase activity, hydrolyzing O-glycosyl compounds"/>
    <property type="evidence" value="ECO:0007669"/>
    <property type="project" value="InterPro"/>
</dbReference>
<dbReference type="InterPro" id="IPR044965">
    <property type="entry name" value="Glyco_hydro_17_plant"/>
</dbReference>
<dbReference type="Gene3D" id="3.20.20.80">
    <property type="entry name" value="Glycosidases"/>
    <property type="match status" value="1"/>
</dbReference>